<evidence type="ECO:0000256" key="5">
    <source>
        <dbReference type="ARBA" id="ARBA00023136"/>
    </source>
</evidence>
<dbReference type="PANTHER" id="PTHR30509:SF9">
    <property type="entry name" value="MULTIDRUG RESISTANCE PROTEIN MDTO"/>
    <property type="match status" value="1"/>
</dbReference>
<feature type="transmembrane region" description="Helical" evidence="8">
    <location>
        <begin position="156"/>
        <end position="175"/>
    </location>
</feature>
<dbReference type="InterPro" id="IPR049453">
    <property type="entry name" value="Memb_transporter_dom"/>
</dbReference>
<feature type="transmembrane region" description="Helical" evidence="8">
    <location>
        <begin position="347"/>
        <end position="369"/>
    </location>
</feature>
<comment type="caution">
    <text evidence="10">The sequence shown here is derived from an EMBL/GenBank/DDBJ whole genome shotgun (WGS) entry which is preliminary data.</text>
</comment>
<dbReference type="GO" id="GO:0005886">
    <property type="term" value="C:plasma membrane"/>
    <property type="evidence" value="ECO:0007669"/>
    <property type="project" value="UniProtKB-SubCell"/>
</dbReference>
<accession>A0A937UPR1</accession>
<evidence type="ECO:0000256" key="3">
    <source>
        <dbReference type="ARBA" id="ARBA00022692"/>
    </source>
</evidence>
<evidence type="ECO:0000256" key="6">
    <source>
        <dbReference type="ARBA" id="ARBA00043993"/>
    </source>
</evidence>
<feature type="transmembrane region" description="Helical" evidence="8">
    <location>
        <begin position="85"/>
        <end position="118"/>
    </location>
</feature>
<evidence type="ECO:0000313" key="11">
    <source>
        <dbReference type="Proteomes" id="UP000604475"/>
    </source>
</evidence>
<evidence type="ECO:0000256" key="4">
    <source>
        <dbReference type="ARBA" id="ARBA00022989"/>
    </source>
</evidence>
<evidence type="ECO:0000256" key="1">
    <source>
        <dbReference type="ARBA" id="ARBA00004651"/>
    </source>
</evidence>
<keyword evidence="2" id="KW-1003">Cell membrane</keyword>
<feature type="transmembrane region" description="Helical" evidence="8">
    <location>
        <begin position="406"/>
        <end position="431"/>
    </location>
</feature>
<keyword evidence="11" id="KW-1185">Reference proteome</keyword>
<sequence length="661" mass="66822">MTSEPRRLPVPSPAGPSRIGAVFGVARPRGRLRIALVCAIAFTVPLSVGELAGKPQAGLLATFGAFAAAYFPDATVAVRARALPVIGVGLAASAAIGVAAAGASWTIAVGISAVAAFATLLVRAFDVPAPGAYPFVLSCAVATQLPQDVERIGERAALTMAGAGFAWLLTICASLPDRRGPARRAAATALTSLATMLEAIGTPAYDSARHNAAQAVRHLRTVLGEGSGQGQGGQTLSAVAFGARHVFDAAVAYPTMTREPVPRALPETLRELAAGIQAGAGAIGADPAGQDQDRHDLPGVGTASSRARAGLWAAVAELAHPPPDRPTVPSLPPARAEWGRRLGRGSLAWPLAARAGLAGLVAAALAIAAGADHPYWAPAAAATVVQGTTVRAAGRRSLQRAAGTAVGVLVALGILSVQLPAWWLIAMIAVLEVGAQILMAANYALSTVLITPLALILVEFARPGTPPAELAAPRLLDTLLGCAVGLAVVLLLWPHAAERRLPGALADSLVATGDLLVLRLAATGEGAADAGGAPGVAGARERLEMAIARLTALHADAEDEQLRGTRAADLLWPAVVATRRLGYLVLADPAGLRGPPPAGPAAVRAAFQARADEITGHPVAGGDPMSALPAFTPLRTEFAALAEAVRTARSAGALPPPGQLS</sequence>
<evidence type="ECO:0000256" key="2">
    <source>
        <dbReference type="ARBA" id="ARBA00022475"/>
    </source>
</evidence>
<keyword evidence="5 8" id="KW-0472">Membrane</keyword>
<dbReference type="AlphaFoldDB" id="A0A937UPR1"/>
<feature type="region of interest" description="Disordered" evidence="7">
    <location>
        <begin position="283"/>
        <end position="302"/>
    </location>
</feature>
<dbReference type="PANTHER" id="PTHR30509">
    <property type="entry name" value="P-HYDROXYBENZOIC ACID EFFLUX PUMP SUBUNIT-RELATED"/>
    <property type="match status" value="1"/>
</dbReference>
<feature type="transmembrane region" description="Helical" evidence="8">
    <location>
        <begin position="59"/>
        <end position="78"/>
    </location>
</feature>
<dbReference type="Pfam" id="PF13515">
    <property type="entry name" value="FUSC_2"/>
    <property type="match status" value="1"/>
</dbReference>
<keyword evidence="3 8" id="KW-0812">Transmembrane</keyword>
<gene>
    <name evidence="10" type="ORF">I7412_09995</name>
</gene>
<feature type="transmembrane region" description="Helical" evidence="8">
    <location>
        <begin position="470"/>
        <end position="493"/>
    </location>
</feature>
<evidence type="ECO:0000259" key="9">
    <source>
        <dbReference type="Pfam" id="PF13515"/>
    </source>
</evidence>
<organism evidence="10 11">
    <name type="scientific">Frankia nepalensis</name>
    <dbReference type="NCBI Taxonomy" id="1836974"/>
    <lineage>
        <taxon>Bacteria</taxon>
        <taxon>Bacillati</taxon>
        <taxon>Actinomycetota</taxon>
        <taxon>Actinomycetes</taxon>
        <taxon>Frankiales</taxon>
        <taxon>Frankiaceae</taxon>
        <taxon>Frankia</taxon>
    </lineage>
</organism>
<protein>
    <submittedName>
        <fullName evidence="10">FUSC family protein</fullName>
    </submittedName>
</protein>
<keyword evidence="4 8" id="KW-1133">Transmembrane helix</keyword>
<evidence type="ECO:0000256" key="7">
    <source>
        <dbReference type="SAM" id="MobiDB-lite"/>
    </source>
</evidence>
<feature type="domain" description="Integral membrane bound transporter" evidence="9">
    <location>
        <begin position="362"/>
        <end position="488"/>
    </location>
</feature>
<comment type="similarity">
    <text evidence="6">Belongs to the YccS/YhfK family.</text>
</comment>
<feature type="transmembrane region" description="Helical" evidence="8">
    <location>
        <begin position="34"/>
        <end position="53"/>
    </location>
</feature>
<evidence type="ECO:0000313" key="10">
    <source>
        <dbReference type="EMBL" id="MBL7627495.1"/>
    </source>
</evidence>
<dbReference type="EMBL" id="JAEACQ010000161">
    <property type="protein sequence ID" value="MBL7627495.1"/>
    <property type="molecule type" value="Genomic_DNA"/>
</dbReference>
<reference evidence="10" key="1">
    <citation type="submission" date="2020-12" db="EMBL/GenBank/DDBJ databases">
        <title>Genomic characterization of non-nitrogen-fixing Frankia strains.</title>
        <authorList>
            <person name="Carlos-Shanley C."/>
            <person name="Guerra T."/>
            <person name="Hahn D."/>
        </authorList>
    </citation>
    <scope>NUCLEOTIDE SEQUENCE</scope>
    <source>
        <strain evidence="10">CN6</strain>
    </source>
</reference>
<evidence type="ECO:0000256" key="8">
    <source>
        <dbReference type="SAM" id="Phobius"/>
    </source>
</evidence>
<comment type="subcellular location">
    <subcellularLocation>
        <location evidence="1">Cell membrane</location>
        <topology evidence="1">Multi-pass membrane protein</topology>
    </subcellularLocation>
</comment>
<proteinExistence type="inferred from homology"/>
<dbReference type="Proteomes" id="UP000604475">
    <property type="component" value="Unassembled WGS sequence"/>
</dbReference>
<name>A0A937UPR1_9ACTN</name>
<feature type="transmembrane region" description="Helical" evidence="8">
    <location>
        <begin position="437"/>
        <end position="458"/>
    </location>
</feature>